<dbReference type="InterPro" id="IPR006201">
    <property type="entry name" value="Neur_channel"/>
</dbReference>
<keyword evidence="10 18" id="KW-0472">Membrane</keyword>
<keyword evidence="15" id="KW-1071">Ligand-gated ion channel</keyword>
<keyword evidence="3 18" id="KW-0813">Transport</keyword>
<evidence type="ECO:0000256" key="12">
    <source>
        <dbReference type="ARBA" id="ARBA00023170"/>
    </source>
</evidence>
<dbReference type="FunFam" id="2.70.170.10:FF:000013">
    <property type="entry name" value="Acetylcholine receptor subunit alpha"/>
    <property type="match status" value="1"/>
</dbReference>
<dbReference type="CDD" id="cd19031">
    <property type="entry name" value="LGIC_ECD_nAChR_proto_alpha-like"/>
    <property type="match status" value="1"/>
</dbReference>
<evidence type="ECO:0000256" key="10">
    <source>
        <dbReference type="ARBA" id="ARBA00023136"/>
    </source>
</evidence>
<comment type="function">
    <text evidence="1">After binding acetylcholine, the AChR responds by an extensive change in conformation that affects all subunits and leads to opening of an ion-conducting channel across the plasma membrane.</text>
</comment>
<evidence type="ECO:0000256" key="9">
    <source>
        <dbReference type="ARBA" id="ARBA00023065"/>
    </source>
</evidence>
<dbReference type="InterPro" id="IPR006202">
    <property type="entry name" value="Neur_chan_lig-bd"/>
</dbReference>
<dbReference type="InterPro" id="IPR038050">
    <property type="entry name" value="Neuro_actylchol_rec"/>
</dbReference>
<dbReference type="FunFam" id="1.20.58.390:FF:000022">
    <property type="entry name" value="Nicotinic acetylcholine receptor subunit alpha4"/>
    <property type="match status" value="1"/>
</dbReference>
<evidence type="ECO:0000313" key="22">
    <source>
        <dbReference type="EMBL" id="CAD7248408.1"/>
    </source>
</evidence>
<evidence type="ECO:0000256" key="8">
    <source>
        <dbReference type="ARBA" id="ARBA00023018"/>
    </source>
</evidence>
<sequence length="704" mass="80040">MRNREEEAGNDFRCPRERERESVRFPGPEGSKAAGPPVPASRLICLHRRLLIFLSGGDGGELGWGGGELGWVEGSSDGWRGALMGGGEFGWGGGEFGWGGGARGRDGDEGEGGRRPGEMKRGGRWSWLLLSLVCLVGAAGGSPEAKRLYDDLLSTYNRLIRPVGNSSDRLTVKMGLRLSQLIDVNLKNQIMTTNMWVEQEWHDYKLKWDPEDYGGVKTLYVPSETIWLPDIVLYNNADGNYEVTIMTKAVLHHSGKVTWKPPAIYKSSCEIDVEYFPFDEQTCSLKFGSWTYDGYLVDLRHIKQEPNSNYIDYGIDLGEYYLSVEWDIMKVPATRNEKYYSCCEEPYPERWKVRSGKSMAERESDDCAHSYSPSHNHQRRNFPKAGMCKESSRFMLQEGNQCNAYFGDIRFNITLRRKTLFYTVNLIIPCVGISFLSVLVFYLPSDSGEKVSLCISILLSLTVFFLLLAEIIPPTSLTVPLLGKYLLFTMTLVTFSVMATIGVLNVNFRSPSTHRMSPWVKTLFIDFLPRILCMRRPDSEEHARRLSIELKEARRFEKGGFHTWDIRMHAVAGSHFTFSLPSADGTGDRPTSTSFFPPSSMDLSPIRERRHAPEVERAISSVQFIAQHMKNMDRFSNIVEDWKYVAMVLDRLFLWLFTIACVAGTAAIILSAPSLWDTRRPIDIKYSKLAQRRFRHLLPEEDWV</sequence>
<evidence type="ECO:0000313" key="23">
    <source>
        <dbReference type="Proteomes" id="UP000677054"/>
    </source>
</evidence>
<keyword evidence="14" id="KW-0628">Postsynaptic cell membrane</keyword>
<evidence type="ECO:0000256" key="1">
    <source>
        <dbReference type="ARBA" id="ARBA00003328"/>
    </source>
</evidence>
<keyword evidence="13" id="KW-0325">Glycoprotein</keyword>
<feature type="region of interest" description="Disordered" evidence="19">
    <location>
        <begin position="100"/>
        <end position="119"/>
    </location>
</feature>
<evidence type="ECO:0000256" key="11">
    <source>
        <dbReference type="ARBA" id="ARBA00023157"/>
    </source>
</evidence>
<keyword evidence="7 18" id="KW-1133">Transmembrane helix</keyword>
<dbReference type="GO" id="GO:0045211">
    <property type="term" value="C:postsynaptic membrane"/>
    <property type="evidence" value="ECO:0007669"/>
    <property type="project" value="UniProtKB-SubCell"/>
</dbReference>
<evidence type="ECO:0000256" key="6">
    <source>
        <dbReference type="ARBA" id="ARBA00022729"/>
    </source>
</evidence>
<keyword evidence="12" id="KW-0675">Receptor</keyword>
<evidence type="ECO:0000256" key="4">
    <source>
        <dbReference type="ARBA" id="ARBA00022475"/>
    </source>
</evidence>
<dbReference type="InterPro" id="IPR018000">
    <property type="entry name" value="Neurotransmitter_ion_chnl_CS"/>
</dbReference>
<dbReference type="OrthoDB" id="5975154at2759"/>
<comment type="similarity">
    <text evidence="2">Belongs to the ligand-gated ion channel (TC 1.A.9) family. Acetylcholine receptor (TC 1.A.9.1) subfamily.</text>
</comment>
<comment type="subcellular location">
    <subcellularLocation>
        <location evidence="17">Postsynaptic cell membrane</location>
        <topology evidence="17">Multi-pass membrane protein</topology>
    </subcellularLocation>
</comment>
<dbReference type="InterPro" id="IPR002394">
    <property type="entry name" value="Nicotinic_acetylcholine_rcpt"/>
</dbReference>
<feature type="domain" description="Neurotransmitter-gated ion-channel ligand-binding" evidence="20">
    <location>
        <begin position="146"/>
        <end position="347"/>
    </location>
</feature>
<organism evidence="22">
    <name type="scientific">Darwinula stevensoni</name>
    <dbReference type="NCBI Taxonomy" id="69355"/>
    <lineage>
        <taxon>Eukaryota</taxon>
        <taxon>Metazoa</taxon>
        <taxon>Ecdysozoa</taxon>
        <taxon>Arthropoda</taxon>
        <taxon>Crustacea</taxon>
        <taxon>Oligostraca</taxon>
        <taxon>Ostracoda</taxon>
        <taxon>Podocopa</taxon>
        <taxon>Podocopida</taxon>
        <taxon>Darwinulocopina</taxon>
        <taxon>Darwinuloidea</taxon>
        <taxon>Darwinulidae</taxon>
        <taxon>Darwinula</taxon>
    </lineage>
</organism>
<dbReference type="GO" id="GO:0004888">
    <property type="term" value="F:transmembrane signaling receptor activity"/>
    <property type="evidence" value="ECO:0007669"/>
    <property type="project" value="InterPro"/>
</dbReference>
<evidence type="ECO:0000256" key="14">
    <source>
        <dbReference type="ARBA" id="ARBA00023257"/>
    </source>
</evidence>
<feature type="region of interest" description="Disordered" evidence="19">
    <location>
        <begin position="1"/>
        <end position="37"/>
    </location>
</feature>
<evidence type="ECO:0000256" key="3">
    <source>
        <dbReference type="ARBA" id="ARBA00022448"/>
    </source>
</evidence>
<feature type="compositionally biased region" description="Basic and acidic residues" evidence="19">
    <location>
        <begin position="13"/>
        <end position="23"/>
    </location>
</feature>
<protein>
    <submittedName>
        <fullName evidence="22">Uncharacterized protein</fullName>
    </submittedName>
</protein>
<dbReference type="InterPro" id="IPR036719">
    <property type="entry name" value="Neuro-gated_channel_TM_sf"/>
</dbReference>
<dbReference type="GO" id="GO:0007271">
    <property type="term" value="P:synaptic transmission, cholinergic"/>
    <property type="evidence" value="ECO:0007669"/>
    <property type="project" value="UniProtKB-ARBA"/>
</dbReference>
<evidence type="ECO:0000256" key="2">
    <source>
        <dbReference type="ARBA" id="ARBA00009237"/>
    </source>
</evidence>
<dbReference type="PROSITE" id="PS00236">
    <property type="entry name" value="NEUROTR_ION_CHANNEL"/>
    <property type="match status" value="1"/>
</dbReference>
<proteinExistence type="inferred from homology"/>
<dbReference type="GO" id="GO:0022848">
    <property type="term" value="F:acetylcholine-gated monoatomic cation-selective channel activity"/>
    <property type="evidence" value="ECO:0007669"/>
    <property type="project" value="InterPro"/>
</dbReference>
<keyword evidence="6" id="KW-0732">Signal</keyword>
<evidence type="ECO:0000256" key="18">
    <source>
        <dbReference type="RuleBase" id="RU000687"/>
    </source>
</evidence>
<dbReference type="InterPro" id="IPR006029">
    <property type="entry name" value="Neurotrans-gated_channel_TM"/>
</dbReference>
<gene>
    <name evidence="22" type="ORF">DSTB1V02_LOCUS8221</name>
</gene>
<evidence type="ECO:0000256" key="16">
    <source>
        <dbReference type="ARBA" id="ARBA00023303"/>
    </source>
</evidence>
<feature type="domain" description="Neurotransmitter-gated ion-channel transmembrane" evidence="21">
    <location>
        <begin position="426"/>
        <end position="668"/>
    </location>
</feature>
<evidence type="ECO:0000256" key="5">
    <source>
        <dbReference type="ARBA" id="ARBA00022692"/>
    </source>
</evidence>
<dbReference type="AlphaFoldDB" id="A0A7R8XEJ4"/>
<name>A0A7R8XEJ4_9CRUS</name>
<evidence type="ECO:0000259" key="21">
    <source>
        <dbReference type="Pfam" id="PF02932"/>
    </source>
</evidence>
<keyword evidence="9 18" id="KW-0406">Ion transport</keyword>
<keyword evidence="11" id="KW-1015">Disulfide bond</keyword>
<dbReference type="PANTHER" id="PTHR18945">
    <property type="entry name" value="NEUROTRANSMITTER GATED ION CHANNEL"/>
    <property type="match status" value="1"/>
</dbReference>
<dbReference type="FunFam" id="1.20.58.390:FF:000012">
    <property type="entry name" value="Acetylcholine receptor subunit alpha-like"/>
    <property type="match status" value="1"/>
</dbReference>
<dbReference type="Gene3D" id="2.70.170.10">
    <property type="entry name" value="Neurotransmitter-gated ion-channel ligand-binding domain"/>
    <property type="match status" value="1"/>
</dbReference>
<feature type="transmembrane region" description="Helical" evidence="18">
    <location>
        <begin position="485"/>
        <end position="506"/>
    </location>
</feature>
<reference evidence="22" key="1">
    <citation type="submission" date="2020-11" db="EMBL/GenBank/DDBJ databases">
        <authorList>
            <person name="Tran Van P."/>
        </authorList>
    </citation>
    <scope>NUCLEOTIDE SEQUENCE</scope>
</reference>
<dbReference type="Pfam" id="PF02931">
    <property type="entry name" value="Neur_chan_LBD"/>
    <property type="match status" value="1"/>
</dbReference>
<dbReference type="InterPro" id="IPR036734">
    <property type="entry name" value="Neur_chan_lig-bd_sf"/>
</dbReference>
<dbReference type="Pfam" id="PF02932">
    <property type="entry name" value="Neur_chan_memb"/>
    <property type="match status" value="1"/>
</dbReference>
<evidence type="ECO:0000256" key="7">
    <source>
        <dbReference type="ARBA" id="ARBA00022989"/>
    </source>
</evidence>
<evidence type="ECO:0000259" key="20">
    <source>
        <dbReference type="Pfam" id="PF02931"/>
    </source>
</evidence>
<dbReference type="PRINTS" id="PR00254">
    <property type="entry name" value="NICOTINICR"/>
</dbReference>
<dbReference type="EMBL" id="CAJPEV010001831">
    <property type="protein sequence ID" value="CAG0894523.1"/>
    <property type="molecule type" value="Genomic_DNA"/>
</dbReference>
<keyword evidence="16 18" id="KW-0407">Ion channel</keyword>
<evidence type="ECO:0000256" key="15">
    <source>
        <dbReference type="ARBA" id="ARBA00023286"/>
    </source>
</evidence>
<evidence type="ECO:0000256" key="17">
    <source>
        <dbReference type="ARBA" id="ARBA00034104"/>
    </source>
</evidence>
<dbReference type="SUPFAM" id="SSF90112">
    <property type="entry name" value="Neurotransmitter-gated ion-channel transmembrane pore"/>
    <property type="match status" value="1"/>
</dbReference>
<evidence type="ECO:0000256" key="13">
    <source>
        <dbReference type="ARBA" id="ARBA00023180"/>
    </source>
</evidence>
<keyword evidence="4" id="KW-1003">Cell membrane</keyword>
<feature type="transmembrane region" description="Helical" evidence="18">
    <location>
        <begin position="420"/>
        <end position="444"/>
    </location>
</feature>
<dbReference type="Gene3D" id="1.20.58.390">
    <property type="entry name" value="Neurotransmitter-gated ion-channel transmembrane domain"/>
    <property type="match status" value="2"/>
</dbReference>
<dbReference type="EMBL" id="LR901348">
    <property type="protein sequence ID" value="CAD7248408.1"/>
    <property type="molecule type" value="Genomic_DNA"/>
</dbReference>
<feature type="transmembrane region" description="Helical" evidence="18">
    <location>
        <begin position="652"/>
        <end position="676"/>
    </location>
</feature>
<dbReference type="Proteomes" id="UP000677054">
    <property type="component" value="Unassembled WGS sequence"/>
</dbReference>
<feature type="compositionally biased region" description="Basic and acidic residues" evidence="19">
    <location>
        <begin position="103"/>
        <end position="119"/>
    </location>
</feature>
<evidence type="ECO:0000256" key="19">
    <source>
        <dbReference type="SAM" id="MobiDB-lite"/>
    </source>
</evidence>
<accession>A0A7R8XEJ4</accession>
<keyword evidence="8" id="KW-0770">Synapse</keyword>
<keyword evidence="5 18" id="KW-0812">Transmembrane</keyword>
<dbReference type="CDD" id="cd19064">
    <property type="entry name" value="LGIC_TM_nAChR"/>
    <property type="match status" value="1"/>
</dbReference>
<feature type="transmembrane region" description="Helical" evidence="18">
    <location>
        <begin position="451"/>
        <end position="473"/>
    </location>
</feature>
<keyword evidence="23" id="KW-1185">Reference proteome</keyword>
<dbReference type="SUPFAM" id="SSF63712">
    <property type="entry name" value="Nicotinic receptor ligand binding domain-like"/>
    <property type="match status" value="1"/>
</dbReference>
<dbReference type="PRINTS" id="PR00252">
    <property type="entry name" value="NRIONCHANNEL"/>
</dbReference>